<dbReference type="PaxDb" id="584708-Apau_0230"/>
<gene>
    <name evidence="3" type="ORF">Apau_0230</name>
</gene>
<dbReference type="RefSeq" id="WP_006299810.1">
    <property type="nucleotide sequence ID" value="NZ_CM001022.1"/>
</dbReference>
<dbReference type="HOGENOM" id="CLU_1802015_0_0_0"/>
<proteinExistence type="predicted"/>
<dbReference type="STRING" id="584708.Apau_0230"/>
<dbReference type="EMBL" id="CM001022">
    <property type="protein sequence ID" value="EFQ22666.1"/>
    <property type="molecule type" value="Genomic_DNA"/>
</dbReference>
<keyword evidence="2" id="KW-0732">Signal</keyword>
<protein>
    <submittedName>
        <fullName evidence="3">Uncharacterized protein</fullName>
    </submittedName>
</protein>
<feature type="signal peptide" evidence="2">
    <location>
        <begin position="1"/>
        <end position="23"/>
    </location>
</feature>
<dbReference type="AlphaFoldDB" id="E3CXS3"/>
<dbReference type="eggNOG" id="ENOG5033GYP">
    <property type="taxonomic scope" value="Bacteria"/>
</dbReference>
<feature type="compositionally biased region" description="Basic and acidic residues" evidence="1">
    <location>
        <begin position="107"/>
        <end position="121"/>
    </location>
</feature>
<reference evidence="3 4" key="1">
    <citation type="journal article" date="2010" name="Stand. Genomic Sci.">
        <title>Non-contiguous finished genome sequence of Aminomonas paucivorans type strain (GLU-3).</title>
        <authorList>
            <person name="Pitluck S."/>
            <person name="Yasawong M."/>
            <person name="Held B."/>
            <person name="Lapidus A."/>
            <person name="Nolan M."/>
            <person name="Copeland A."/>
            <person name="Lucas S."/>
            <person name="Del Rio T.G."/>
            <person name="Tice H."/>
            <person name="Cheng J.F."/>
            <person name="Chertkov O."/>
            <person name="Goodwin L."/>
            <person name="Tapia R."/>
            <person name="Han C."/>
            <person name="Liolios K."/>
            <person name="Ivanova N."/>
            <person name="Mavromatis K."/>
            <person name="Ovchinnikova G."/>
            <person name="Pati A."/>
            <person name="Chen A."/>
            <person name="Palaniappan K."/>
            <person name="Land M."/>
            <person name="Hauser L."/>
            <person name="Chang Y.J."/>
            <person name="Jeffries C.D."/>
            <person name="Pukall R."/>
            <person name="Spring S."/>
            <person name="Rohde M."/>
            <person name="Sikorski J."/>
            <person name="Goker M."/>
            <person name="Woyke T."/>
            <person name="Bristow J."/>
            <person name="Eisen J.A."/>
            <person name="Markowitz V."/>
            <person name="Hugenholtz P."/>
            <person name="Kyrpides N.C."/>
            <person name="Klenk H.P."/>
        </authorList>
    </citation>
    <scope>NUCLEOTIDE SEQUENCE [LARGE SCALE GENOMIC DNA]</scope>
    <source>
        <strain evidence="3 4">DSM 12260</strain>
    </source>
</reference>
<sequence length="143" mass="15492">MIHKSLFWLFALVLFLPCGSVGAQASAPASSGAAPGEYLVVFPPSSFVLAFQEGARDVALKALVSTQKEYLRDQYQLEVVTVYDAIGRTNGKGMYHVRSSKGATSEEESRKLLERMGKDSNLESVSPNRQEGLAEPKGAVKKP</sequence>
<feature type="chain" id="PRO_5003168133" evidence="2">
    <location>
        <begin position="24"/>
        <end position="143"/>
    </location>
</feature>
<evidence type="ECO:0000256" key="2">
    <source>
        <dbReference type="SAM" id="SignalP"/>
    </source>
</evidence>
<name>E3CXS3_9BACT</name>
<evidence type="ECO:0000256" key="1">
    <source>
        <dbReference type="SAM" id="MobiDB-lite"/>
    </source>
</evidence>
<keyword evidence="4" id="KW-1185">Reference proteome</keyword>
<accession>E3CXS3</accession>
<evidence type="ECO:0000313" key="4">
    <source>
        <dbReference type="Proteomes" id="UP000005096"/>
    </source>
</evidence>
<evidence type="ECO:0000313" key="3">
    <source>
        <dbReference type="EMBL" id="EFQ22666.1"/>
    </source>
</evidence>
<feature type="region of interest" description="Disordered" evidence="1">
    <location>
        <begin position="96"/>
        <end position="143"/>
    </location>
</feature>
<organism evidence="3 4">
    <name type="scientific">Aminomonas paucivorans DSM 12260</name>
    <dbReference type="NCBI Taxonomy" id="584708"/>
    <lineage>
        <taxon>Bacteria</taxon>
        <taxon>Thermotogati</taxon>
        <taxon>Synergistota</taxon>
        <taxon>Synergistia</taxon>
        <taxon>Synergistales</taxon>
        <taxon>Synergistaceae</taxon>
        <taxon>Aminomonas</taxon>
    </lineage>
</organism>
<dbReference type="Proteomes" id="UP000005096">
    <property type="component" value="Chromosome"/>
</dbReference>